<reference evidence="17" key="1">
    <citation type="journal article" date="2020" name="Plant J.">
        <title>Transposons played a major role in the diversification between the closely related almond and peach genomes: results from the almond genome sequence.</title>
        <authorList>
            <person name="Alioto T."/>
            <person name="Alexiou K.G."/>
            <person name="Bardil A."/>
            <person name="Barteri F."/>
            <person name="Castanera R."/>
            <person name="Cruz F."/>
            <person name="Dhingra A."/>
            <person name="Duval H."/>
            <person name="Fernandez I Marti A."/>
            <person name="Frias L."/>
            <person name="Galan B."/>
            <person name="Garcia J.L."/>
            <person name="Howad W."/>
            <person name="Gomez-Garrido J."/>
            <person name="Gut M."/>
            <person name="Julca I."/>
            <person name="Morata J."/>
            <person name="Puigdomenech P."/>
            <person name="Ribeca P."/>
            <person name="Rubio Cabetas M.J."/>
            <person name="Vlasova A."/>
            <person name="Wirthensohn M."/>
            <person name="Garcia-Mas J."/>
            <person name="Gabaldon T."/>
            <person name="Casacuberta J.M."/>
            <person name="Arus P."/>
        </authorList>
    </citation>
    <scope>NUCLEOTIDE SEQUENCE [LARGE SCALE GENOMIC DNA]</scope>
    <source>
        <strain evidence="17">cv. Texas</strain>
    </source>
</reference>
<dbReference type="PANTHER" id="PTHR48063">
    <property type="entry name" value="LRR RECEPTOR-LIKE KINASE"/>
    <property type="match status" value="1"/>
</dbReference>
<dbReference type="FunFam" id="3.80.10.10:FF:000041">
    <property type="entry name" value="LRR receptor-like serine/threonine-protein kinase ERECTA"/>
    <property type="match status" value="1"/>
</dbReference>
<evidence type="ECO:0000313" key="16">
    <source>
        <dbReference type="EMBL" id="VVA35923.1"/>
    </source>
</evidence>
<dbReference type="OMA" id="PNWININ"/>
<dbReference type="InParanoid" id="A0A5E4G8D9"/>
<evidence type="ECO:0000313" key="17">
    <source>
        <dbReference type="Proteomes" id="UP000327085"/>
    </source>
</evidence>
<evidence type="ECO:0000256" key="5">
    <source>
        <dbReference type="ARBA" id="ARBA00022692"/>
    </source>
</evidence>
<dbReference type="InterPro" id="IPR046956">
    <property type="entry name" value="RLP23-like"/>
</dbReference>
<dbReference type="EMBL" id="CABIKO010000417">
    <property type="protein sequence ID" value="VVA35923.1"/>
    <property type="molecule type" value="Genomic_DNA"/>
</dbReference>
<dbReference type="InterPro" id="IPR001611">
    <property type="entry name" value="Leu-rich_rpt"/>
</dbReference>
<evidence type="ECO:0000259" key="14">
    <source>
        <dbReference type="Pfam" id="PF08263"/>
    </source>
</evidence>
<evidence type="ECO:0000256" key="8">
    <source>
        <dbReference type="ARBA" id="ARBA00022989"/>
    </source>
</evidence>
<feature type="transmembrane region" description="Helical" evidence="12">
    <location>
        <begin position="1114"/>
        <end position="1137"/>
    </location>
</feature>
<evidence type="ECO:0000256" key="13">
    <source>
        <dbReference type="SAM" id="SignalP"/>
    </source>
</evidence>
<dbReference type="InterPro" id="IPR055414">
    <property type="entry name" value="LRR_R13L4/SHOC2-like"/>
</dbReference>
<keyword evidence="6 13" id="KW-0732">Signal</keyword>
<evidence type="ECO:0000256" key="6">
    <source>
        <dbReference type="ARBA" id="ARBA00022729"/>
    </source>
</evidence>
<evidence type="ECO:0000256" key="10">
    <source>
        <dbReference type="ARBA" id="ARBA00023170"/>
    </source>
</evidence>
<keyword evidence="3" id="KW-1003">Cell membrane</keyword>
<dbReference type="AlphaFoldDB" id="A0A5E4G8D9"/>
<dbReference type="FunFam" id="3.80.10.10:FF:000111">
    <property type="entry name" value="LRR receptor-like serine/threonine-protein kinase ERECTA"/>
    <property type="match status" value="1"/>
</dbReference>
<dbReference type="InterPro" id="IPR003591">
    <property type="entry name" value="Leu-rich_rpt_typical-subtyp"/>
</dbReference>
<evidence type="ECO:0000256" key="4">
    <source>
        <dbReference type="ARBA" id="ARBA00022614"/>
    </source>
</evidence>
<evidence type="ECO:0000256" key="2">
    <source>
        <dbReference type="ARBA" id="ARBA00009592"/>
    </source>
</evidence>
<dbReference type="SMART" id="SM00369">
    <property type="entry name" value="LRR_TYP"/>
    <property type="match status" value="15"/>
</dbReference>
<keyword evidence="11" id="KW-0325">Glycoprotein</keyword>
<evidence type="ECO:0000256" key="12">
    <source>
        <dbReference type="SAM" id="Phobius"/>
    </source>
</evidence>
<keyword evidence="9 12" id="KW-0472">Membrane</keyword>
<dbReference type="SUPFAM" id="SSF52058">
    <property type="entry name" value="L domain-like"/>
    <property type="match status" value="3"/>
</dbReference>
<dbReference type="Pfam" id="PF23598">
    <property type="entry name" value="LRR_14"/>
    <property type="match status" value="1"/>
</dbReference>
<evidence type="ECO:0000256" key="1">
    <source>
        <dbReference type="ARBA" id="ARBA00004251"/>
    </source>
</evidence>
<accession>A0A5E4G8D9</accession>
<dbReference type="Gramene" id="VVA35923">
    <property type="protein sequence ID" value="VVA35923"/>
    <property type="gene ID" value="Prudul26B002029"/>
</dbReference>
<dbReference type="Pfam" id="PF00560">
    <property type="entry name" value="LRR_1"/>
    <property type="match status" value="10"/>
</dbReference>
<evidence type="ECO:0000256" key="3">
    <source>
        <dbReference type="ARBA" id="ARBA00022475"/>
    </source>
</evidence>
<dbReference type="InterPro" id="IPR032675">
    <property type="entry name" value="LRR_dom_sf"/>
</dbReference>
<dbReference type="PRINTS" id="PR00019">
    <property type="entry name" value="LEURICHRPT"/>
</dbReference>
<evidence type="ECO:0000256" key="9">
    <source>
        <dbReference type="ARBA" id="ARBA00023136"/>
    </source>
</evidence>
<dbReference type="Gene3D" id="3.80.10.10">
    <property type="entry name" value="Ribonuclease Inhibitor"/>
    <property type="match status" value="6"/>
</dbReference>
<keyword evidence="10 16" id="KW-0675">Receptor</keyword>
<keyword evidence="7" id="KW-0677">Repeat</keyword>
<keyword evidence="4" id="KW-0433">Leucine-rich repeat</keyword>
<keyword evidence="5 12" id="KW-0812">Transmembrane</keyword>
<name>A0A5E4G8D9_PRUDU</name>
<feature type="chain" id="PRO_5023010597" evidence="13">
    <location>
        <begin position="25"/>
        <end position="1172"/>
    </location>
</feature>
<dbReference type="Proteomes" id="UP000327085">
    <property type="component" value="Chromosome 2"/>
</dbReference>
<dbReference type="SUPFAM" id="SSF52047">
    <property type="entry name" value="RNI-like"/>
    <property type="match status" value="1"/>
</dbReference>
<dbReference type="FunFam" id="3.80.10.10:FF:000095">
    <property type="entry name" value="LRR receptor-like serine/threonine-protein kinase GSO1"/>
    <property type="match status" value="2"/>
</dbReference>
<proteinExistence type="inferred from homology"/>
<comment type="similarity">
    <text evidence="2">Belongs to the RLP family.</text>
</comment>
<evidence type="ECO:0000256" key="11">
    <source>
        <dbReference type="ARBA" id="ARBA00023180"/>
    </source>
</evidence>
<dbReference type="Pfam" id="PF08263">
    <property type="entry name" value="LRRNT_2"/>
    <property type="match status" value="1"/>
</dbReference>
<feature type="signal peptide" evidence="13">
    <location>
        <begin position="1"/>
        <end position="24"/>
    </location>
</feature>
<feature type="domain" description="Disease resistance R13L4/SHOC-2-like LRR" evidence="15">
    <location>
        <begin position="188"/>
        <end position="345"/>
    </location>
</feature>
<sequence length="1172" mass="130501">MKGDGRCLKLFLALSILFLQKVRGEVGHSHNHSHSLRDAKVTVRCIERERQALLAFKRGLVDDSEVDEFNHLSTWGSEAEKQDCCRWEGVCCSNQTGHVIQLDLGYSFLDEMFQPAFEYSFQGKMISPKLIELQHLQYLHLAAIDFNESQIPDFIGSLTNLRNLSLHSCNLVGQIPSSFGNLTQLQYLDLSYNYQLQSENLNWLAALSSLTDLGLSAIDFNGSQIPDFIGSLTNLTYLSLHSCNLVGQIPSSFGNLTQLQHLDLSYNLLQAENLNWLLALSSLMDLGLASIDFNESQIPDVVGSLTNLRNLRLSSCNLVGQIPSSFGNLTQLQYLDLSGNDQLQPKNLNWLPALSSLTYLDLSAIDFNGSQIPDFIGSLTNLTYLSLHSCNLVGQIPSSFGNLTQLQHLDLSYNQFRAENLNWLPALSSLTYLDLSQNNLSTVFDWPKAVLNKLPKLVELTLVNCSLPPILSTTLYKTNSSTSLVYVRLSDNHLTSSIFLWLSNYSTSLVSLDLSYNNLAGFIPDFIGNMSSLVDLDLSGNQIVGANPNSFARLCNLRRLWLQRNHMSGQLSQLLPRCAQNSLGYLDLSENVLVGSLNNLTSFSSLEVLYLNANQLSGKIPESIGQMSQLGNINFSINSLEGVVSETHFSKLSKLRLLDLSYNSLVLNFHSDWVPPFQLWGINLASCNVGPLFPKWLQTQNDYFELDISNAGISDIIPSWFLSNFRNADVTVEFENQRRLDLSSNQIEGPIPSTLSQVYYLDLSNNSISGSLSFLCASADKSLTYLNLSSNNFAGELPDCWSHLETLVMLDLSNNAFSGKIPMTIGSLFQMQTLKLRSNRFVGELPSSLKNCTSLEVIDLGDNKLSGPIPTWLGVSFKNLVILMLSTNHFNGSMPSQLCHLTHIKIMDFSMNNISGSIPKCLNNLTTLAQKGNPSLSSTHLYGGIMGNESIAPTNYDDDASFIWKGRMQTYKRILGLVKRIDLSSNRLTGEIPSEITHLVGLISLNLSRNQLTGQITPEIGNLESLDSLDLSRNQIDGRIPTSLARIDRLSFLDLSYNNLSGEIPIGTQLQSFDPLDYAENPLLCGPPLKKMCANQNEPTDLSNEEDKDEFITLGFYMSMGIGFAAGFWGVCGTLIFNRSWRYVYFKFLNNLNDWIYVRIALIKRQLKSAYA</sequence>
<protein>
    <submittedName>
        <fullName evidence="16">PREDICTED: LRR receptor</fullName>
    </submittedName>
</protein>
<dbReference type="InterPro" id="IPR013210">
    <property type="entry name" value="LRR_N_plant-typ"/>
</dbReference>
<feature type="domain" description="Leucine-rich repeat-containing N-terminal plant-type" evidence="14">
    <location>
        <begin position="48"/>
        <end position="93"/>
    </location>
</feature>
<gene>
    <name evidence="16" type="ORF">ALMOND_2B002029</name>
</gene>
<organism evidence="16 17">
    <name type="scientific">Prunus dulcis</name>
    <name type="common">Almond</name>
    <name type="synonym">Amygdalus dulcis</name>
    <dbReference type="NCBI Taxonomy" id="3755"/>
    <lineage>
        <taxon>Eukaryota</taxon>
        <taxon>Viridiplantae</taxon>
        <taxon>Streptophyta</taxon>
        <taxon>Embryophyta</taxon>
        <taxon>Tracheophyta</taxon>
        <taxon>Spermatophyta</taxon>
        <taxon>Magnoliopsida</taxon>
        <taxon>eudicotyledons</taxon>
        <taxon>Gunneridae</taxon>
        <taxon>Pentapetalae</taxon>
        <taxon>rosids</taxon>
        <taxon>fabids</taxon>
        <taxon>Rosales</taxon>
        <taxon>Rosaceae</taxon>
        <taxon>Amygdaloideae</taxon>
        <taxon>Amygdaleae</taxon>
        <taxon>Prunus</taxon>
    </lineage>
</organism>
<dbReference type="PANTHER" id="PTHR48063:SF101">
    <property type="entry name" value="LRR RECEPTOR-LIKE SERINE_THREONINE-PROTEIN KINASE FLS2"/>
    <property type="match status" value="1"/>
</dbReference>
<dbReference type="SMART" id="SM00365">
    <property type="entry name" value="LRR_SD22"/>
    <property type="match status" value="10"/>
</dbReference>
<dbReference type="GO" id="GO:0005886">
    <property type="term" value="C:plasma membrane"/>
    <property type="evidence" value="ECO:0007669"/>
    <property type="project" value="UniProtKB-SubCell"/>
</dbReference>
<comment type="subcellular location">
    <subcellularLocation>
        <location evidence="1">Cell membrane</location>
        <topology evidence="1">Single-pass type I membrane protein</topology>
    </subcellularLocation>
</comment>
<keyword evidence="8 12" id="KW-1133">Transmembrane helix</keyword>
<evidence type="ECO:0000256" key="7">
    <source>
        <dbReference type="ARBA" id="ARBA00022737"/>
    </source>
</evidence>
<evidence type="ECO:0000259" key="15">
    <source>
        <dbReference type="Pfam" id="PF23598"/>
    </source>
</evidence>
<dbReference type="Pfam" id="PF13855">
    <property type="entry name" value="LRR_8"/>
    <property type="match status" value="2"/>
</dbReference>